<keyword evidence="2" id="KW-0675">Receptor</keyword>
<comment type="subcellular location">
    <subcellularLocation>
        <location evidence="1">Membrane</location>
        <topology evidence="1">Multi-pass membrane protein</topology>
    </subcellularLocation>
</comment>
<dbReference type="InParanoid" id="B9T730"/>
<dbReference type="AlphaFoldDB" id="B9T730"/>
<evidence type="ECO:0000313" key="2">
    <source>
        <dbReference type="EMBL" id="EEF28335.1"/>
    </source>
</evidence>
<gene>
    <name evidence="2" type="ORF">RCOM_0200690</name>
</gene>
<dbReference type="FunCoup" id="B9T730">
    <property type="interactions" value="523"/>
</dbReference>
<dbReference type="PANTHER" id="PTHR12300:SF107">
    <property type="entry name" value="HVA22-LIKE PROTEIN"/>
    <property type="match status" value="1"/>
</dbReference>
<evidence type="ECO:0000256" key="1">
    <source>
        <dbReference type="RuleBase" id="RU362006"/>
    </source>
</evidence>
<dbReference type="EMBL" id="EQ974692">
    <property type="protein sequence ID" value="EEF28335.1"/>
    <property type="molecule type" value="Genomic_DNA"/>
</dbReference>
<dbReference type="Pfam" id="PF03134">
    <property type="entry name" value="TB2_DP1_HVA22"/>
    <property type="match status" value="1"/>
</dbReference>
<protein>
    <recommendedName>
        <fullName evidence="1">HVA22-like protein</fullName>
    </recommendedName>
</protein>
<organism evidence="2 3">
    <name type="scientific">Ricinus communis</name>
    <name type="common">Castor bean</name>
    <dbReference type="NCBI Taxonomy" id="3988"/>
    <lineage>
        <taxon>Eukaryota</taxon>
        <taxon>Viridiplantae</taxon>
        <taxon>Streptophyta</taxon>
        <taxon>Embryophyta</taxon>
        <taxon>Tracheophyta</taxon>
        <taxon>Spermatophyta</taxon>
        <taxon>Magnoliopsida</taxon>
        <taxon>eudicotyledons</taxon>
        <taxon>Gunneridae</taxon>
        <taxon>Pentapetalae</taxon>
        <taxon>rosids</taxon>
        <taxon>fabids</taxon>
        <taxon>Malpighiales</taxon>
        <taxon>Euphorbiaceae</taxon>
        <taxon>Acalyphoideae</taxon>
        <taxon>Acalypheae</taxon>
        <taxon>Ricinus</taxon>
    </lineage>
</organism>
<dbReference type="Proteomes" id="UP000008311">
    <property type="component" value="Unassembled WGS sequence"/>
</dbReference>
<dbReference type="eggNOG" id="KOG1726">
    <property type="taxonomic scope" value="Eukaryota"/>
</dbReference>
<dbReference type="GO" id="GO:0016020">
    <property type="term" value="C:membrane"/>
    <property type="evidence" value="ECO:0007669"/>
    <property type="project" value="UniProtKB-SubCell"/>
</dbReference>
<dbReference type="InterPro" id="IPR004345">
    <property type="entry name" value="TB2_DP1_HVA22"/>
</dbReference>
<comment type="similarity">
    <text evidence="1">Belongs to the DP1 family.</text>
</comment>
<accession>B9T730</accession>
<evidence type="ECO:0000313" key="3">
    <source>
        <dbReference type="Proteomes" id="UP000008311"/>
    </source>
</evidence>
<reference evidence="3" key="1">
    <citation type="journal article" date="2010" name="Nat. Biotechnol.">
        <title>Draft genome sequence of the oilseed species Ricinus communis.</title>
        <authorList>
            <person name="Chan A.P."/>
            <person name="Crabtree J."/>
            <person name="Zhao Q."/>
            <person name="Lorenzi H."/>
            <person name="Orvis J."/>
            <person name="Puiu D."/>
            <person name="Melake-Berhan A."/>
            <person name="Jones K.M."/>
            <person name="Redman J."/>
            <person name="Chen G."/>
            <person name="Cahoon E.B."/>
            <person name="Gedil M."/>
            <person name="Stanke M."/>
            <person name="Haas B.J."/>
            <person name="Wortman J.R."/>
            <person name="Fraser-Liggett C.M."/>
            <person name="Ravel J."/>
            <person name="Rabinowicz P.D."/>
        </authorList>
    </citation>
    <scope>NUCLEOTIDE SEQUENCE [LARGE SCALE GENOMIC DNA]</scope>
    <source>
        <strain evidence="3">cv. Hale</strain>
    </source>
</reference>
<dbReference type="PANTHER" id="PTHR12300">
    <property type="entry name" value="HVA22-LIKE PROTEINS"/>
    <property type="match status" value="1"/>
</dbReference>
<proteinExistence type="inferred from homology"/>
<name>B9T730_RICCO</name>
<sequence length="199" mass="23286">MIGSFLSRALIMIFGYAYPAYECFKVVEKTESEMEQLLFWCQYWILVAMLTVCERVGDNLLSWLPMYSEAKLAFFIYLWHQKTRGTMYVYNCFFQPFVRKHETEIDDRLLELRVEGGRMALVYWEKAAIYGQAKLFEILQFASSQSALWCHFGQTWHTCHRSLKHKQVLLQYLTKGCFSSTDIAMTAMGALGPIAQDFL</sequence>
<keyword evidence="3" id="KW-1185">Reference proteome</keyword>